<dbReference type="PROSITE" id="PS00409">
    <property type="entry name" value="PROKAR_NTER_METHYL"/>
    <property type="match status" value="1"/>
</dbReference>
<evidence type="ECO:0000256" key="10">
    <source>
        <dbReference type="ARBA" id="ARBA00030775"/>
    </source>
</evidence>
<keyword evidence="14" id="KW-1185">Reference proteome</keyword>
<proteinExistence type="inferred from homology"/>
<dbReference type="PRINTS" id="PR00885">
    <property type="entry name" value="BCTERIALGSPH"/>
</dbReference>
<keyword evidence="3" id="KW-1003">Cell membrane</keyword>
<evidence type="ECO:0000256" key="6">
    <source>
        <dbReference type="ARBA" id="ARBA00022692"/>
    </source>
</evidence>
<dbReference type="NCBIfam" id="TIGR01708">
    <property type="entry name" value="typeII_sec_gspH"/>
    <property type="match status" value="1"/>
</dbReference>
<evidence type="ECO:0000256" key="4">
    <source>
        <dbReference type="ARBA" id="ARBA00022481"/>
    </source>
</evidence>
<dbReference type="Proteomes" id="UP000023775">
    <property type="component" value="Unassembled WGS sequence"/>
</dbReference>
<dbReference type="EMBL" id="APVG01000039">
    <property type="protein sequence ID" value="ENY71268.1"/>
    <property type="molecule type" value="Genomic_DNA"/>
</dbReference>
<dbReference type="Pfam" id="PF07963">
    <property type="entry name" value="N_methyl"/>
    <property type="match status" value="1"/>
</dbReference>
<dbReference type="eggNOG" id="COG2165">
    <property type="taxonomic scope" value="Bacteria"/>
</dbReference>
<evidence type="ECO:0000256" key="9">
    <source>
        <dbReference type="ARBA" id="ARBA00025772"/>
    </source>
</evidence>
<name>N9VI43_9GAMM</name>
<keyword evidence="6 11" id="KW-0812">Transmembrane</keyword>
<dbReference type="Pfam" id="PF12019">
    <property type="entry name" value="GspH"/>
    <property type="match status" value="1"/>
</dbReference>
<dbReference type="RefSeq" id="WP_005356418.1">
    <property type="nucleotide sequence ID" value="NZ_APVG01000039.1"/>
</dbReference>
<keyword evidence="4" id="KW-0488">Methylation</keyword>
<comment type="subcellular location">
    <subcellularLocation>
        <location evidence="1">Cell inner membrane</location>
        <topology evidence="1">Single-pass membrane protein</topology>
    </subcellularLocation>
</comment>
<reference evidence="13 14" key="1">
    <citation type="journal article" date="2013" name="Genome Announc.">
        <title>Draft Genome Sequence of the Aeromonas diversa Type Strain.</title>
        <authorList>
            <person name="Farfan M."/>
            <person name="Spataro N."/>
            <person name="Sanglas A."/>
            <person name="Albarral V."/>
            <person name="Loren J.G."/>
            <person name="Bosch E."/>
            <person name="Fuste M.C."/>
        </authorList>
    </citation>
    <scope>NUCLEOTIDE SEQUENCE [LARGE SCALE GENOMIC DNA]</scope>
    <source>
        <strain evidence="13 14">2478-85</strain>
    </source>
</reference>
<evidence type="ECO:0000256" key="5">
    <source>
        <dbReference type="ARBA" id="ARBA00022519"/>
    </source>
</evidence>
<keyword evidence="7 11" id="KW-1133">Transmembrane helix</keyword>
<evidence type="ECO:0000259" key="12">
    <source>
        <dbReference type="Pfam" id="PF12019"/>
    </source>
</evidence>
<accession>N9VI43</accession>
<dbReference type="InterPro" id="IPR049875">
    <property type="entry name" value="TypeII_GspH"/>
</dbReference>
<feature type="transmembrane region" description="Helical" evidence="11">
    <location>
        <begin position="12"/>
        <end position="34"/>
    </location>
</feature>
<keyword evidence="5" id="KW-0997">Cell inner membrane</keyword>
<evidence type="ECO:0000256" key="2">
    <source>
        <dbReference type="ARBA" id="ARBA00021549"/>
    </source>
</evidence>
<dbReference type="AlphaFoldDB" id="N9VI43"/>
<dbReference type="GO" id="GO:0005886">
    <property type="term" value="C:plasma membrane"/>
    <property type="evidence" value="ECO:0007669"/>
    <property type="project" value="UniProtKB-SubCell"/>
</dbReference>
<protein>
    <recommendedName>
        <fullName evidence="2">Type II secretion system protein H</fullName>
    </recommendedName>
    <alternativeName>
        <fullName evidence="10">General secretion pathway protein H</fullName>
    </alternativeName>
</protein>
<evidence type="ECO:0000256" key="3">
    <source>
        <dbReference type="ARBA" id="ARBA00022475"/>
    </source>
</evidence>
<evidence type="ECO:0000256" key="8">
    <source>
        <dbReference type="ARBA" id="ARBA00023136"/>
    </source>
</evidence>
<evidence type="ECO:0000256" key="1">
    <source>
        <dbReference type="ARBA" id="ARBA00004377"/>
    </source>
</evidence>
<dbReference type="InterPro" id="IPR012902">
    <property type="entry name" value="N_methyl_site"/>
</dbReference>
<gene>
    <name evidence="13" type="ORF">G114_14046</name>
</gene>
<feature type="domain" description="General secretion pathway GspH" evidence="12">
    <location>
        <begin position="50"/>
        <end position="163"/>
    </location>
</feature>
<sequence length="184" mass="20968">MLRGPTPCRQSGFTLLEVLLVAMLMGLVAMAVTLSMGSVKGDRELENQSARLRAALQQAQEQAIMEGRLVGLRAEDQAWQFMVRSGKDRKWQAIEGDKLLARHELPEGMSLTLEVEGFSWQAERDEQAEQKRDEKERTPQVLLFPGSELTPFTLTLTLDQDGERFLRRYQGDEFGRITLQQEEE</sequence>
<dbReference type="GO" id="GO:0015627">
    <property type="term" value="C:type II protein secretion system complex"/>
    <property type="evidence" value="ECO:0007669"/>
    <property type="project" value="InterPro"/>
</dbReference>
<dbReference type="Gene3D" id="3.55.40.10">
    <property type="entry name" value="minor pseudopilin epsh domain"/>
    <property type="match status" value="1"/>
</dbReference>
<dbReference type="InterPro" id="IPR022346">
    <property type="entry name" value="T2SS_GspH"/>
</dbReference>
<dbReference type="PATRIC" id="fig|1268237.3.peg.2763"/>
<evidence type="ECO:0000313" key="13">
    <source>
        <dbReference type="EMBL" id="ENY71268.1"/>
    </source>
</evidence>
<comment type="similarity">
    <text evidence="9">Belongs to the GSP H family.</text>
</comment>
<dbReference type="InterPro" id="IPR002416">
    <property type="entry name" value="T2SS_protein-GspH"/>
</dbReference>
<evidence type="ECO:0000256" key="7">
    <source>
        <dbReference type="ARBA" id="ARBA00022989"/>
    </source>
</evidence>
<dbReference type="InterPro" id="IPR045584">
    <property type="entry name" value="Pilin-like"/>
</dbReference>
<dbReference type="SUPFAM" id="SSF54523">
    <property type="entry name" value="Pili subunits"/>
    <property type="match status" value="1"/>
</dbReference>
<evidence type="ECO:0000313" key="14">
    <source>
        <dbReference type="Proteomes" id="UP000023775"/>
    </source>
</evidence>
<dbReference type="OrthoDB" id="6076129at2"/>
<organism evidence="13 14">
    <name type="scientific">Aeromonas diversa CDC 2478-85</name>
    <dbReference type="NCBI Taxonomy" id="1268237"/>
    <lineage>
        <taxon>Bacteria</taxon>
        <taxon>Pseudomonadati</taxon>
        <taxon>Pseudomonadota</taxon>
        <taxon>Gammaproteobacteria</taxon>
        <taxon>Aeromonadales</taxon>
        <taxon>Aeromonadaceae</taxon>
        <taxon>Aeromonas</taxon>
    </lineage>
</organism>
<keyword evidence="8 11" id="KW-0472">Membrane</keyword>
<dbReference type="NCBIfam" id="TIGR02532">
    <property type="entry name" value="IV_pilin_GFxxxE"/>
    <property type="match status" value="1"/>
</dbReference>
<dbReference type="GO" id="GO:0015628">
    <property type="term" value="P:protein secretion by the type II secretion system"/>
    <property type="evidence" value="ECO:0007669"/>
    <property type="project" value="InterPro"/>
</dbReference>
<evidence type="ECO:0000256" key="11">
    <source>
        <dbReference type="SAM" id="Phobius"/>
    </source>
</evidence>
<comment type="caution">
    <text evidence="13">The sequence shown here is derived from an EMBL/GenBank/DDBJ whole genome shotgun (WGS) entry which is preliminary data.</text>
</comment>